<gene>
    <name evidence="2" type="ORF">B4O97_09025</name>
</gene>
<dbReference type="Pfam" id="PF01522">
    <property type="entry name" value="Polysacc_deac_1"/>
    <property type="match status" value="1"/>
</dbReference>
<evidence type="ECO:0000313" key="2">
    <source>
        <dbReference type="EMBL" id="ORC35308.1"/>
    </source>
</evidence>
<feature type="domain" description="NodB homology" evidence="1">
    <location>
        <begin position="549"/>
        <end position="748"/>
    </location>
</feature>
<dbReference type="InterPro" id="IPR050248">
    <property type="entry name" value="Polysacc_deacetylase_ArnD"/>
</dbReference>
<dbReference type="InterPro" id="IPR011330">
    <property type="entry name" value="Glyco_hydro/deAcase_b/a-brl"/>
</dbReference>
<sequence>MKYRYSFILLILSVLTAPLSGQVRFSDLRLSSDDILLFKANAASPSFGSYSTLFQADLSSGNMGQLTFFPEQTALINGGEKLQIQNRFGVFRSDDSLNTMRPLSTFNAFVNGTEIQTGKINTLSASPDGRYLLYLSATSHGYADLMLYHVGQEKEFLISPAVEMVLDSPNASWAPNSRFFVYQKGGYLYYFSMDQLMGDRVIDESFRALGKGGLSSIRWAGQSDLYYVTGNLVYQVLSPEFFTRSIYTGLFEVGHIAGKIPFEFDPVFDAFWISPDGSRILLNKGGQNIFLYPLSPDDYISTGDATTLPYLYLPRNSMVRKVLWSSGDIVTLLTDGLVKGSDQSQLFRLNLPAGETRFSRVDIDGVENLVLSPRGEMCSLILADRVEIRNYYSFNIIQSVSYNRPLHVLWRSDSQLIIAGAYETRLYDLEERSSSLISLSQHDAAGFSPEGAIRVLSHDGSSLDRVGDTWISAGDDELVPVNVATDNYRVYVEDRTGGAYRNTVMVRDLRGLVTETLFRYPEKRYDVFPNREDPVDFTNFTHGSRIRRREVSLVFNAIDSIEGLTRVLHTLKDYGIRGTFFVNGEFMRRHPDAVREISASGHEVGSLFYAYFDMTDSRFDVDKEFIKRGLARNEDDYFKITGDELSLLWHAPYYFINSDIIEASREMNYTYVGRDVDPLDWITPCSSGRLAELYAPAADILERILRQKKPGSIIPVRIGKTHPEREDYLFNSLDILIDELISLGYTLVPVSELMEHAR</sequence>
<dbReference type="SUPFAM" id="SSF82171">
    <property type="entry name" value="DPP6 N-terminal domain-like"/>
    <property type="match status" value="1"/>
</dbReference>
<proteinExistence type="predicted"/>
<dbReference type="RefSeq" id="WP_083050204.1">
    <property type="nucleotide sequence ID" value="NZ_MWQY01000009.1"/>
</dbReference>
<name>A0A1Y1RXX3_9SPIO</name>
<dbReference type="PANTHER" id="PTHR10587">
    <property type="entry name" value="GLYCOSYL TRANSFERASE-RELATED"/>
    <property type="match status" value="1"/>
</dbReference>
<dbReference type="CDD" id="cd10917">
    <property type="entry name" value="CE4_NodB_like_6s_7s"/>
    <property type="match status" value="1"/>
</dbReference>
<dbReference type="PANTHER" id="PTHR10587:SF128">
    <property type="entry name" value="POLYSACCHARIDE DEACETYLASE PDAB-RELATED"/>
    <property type="match status" value="1"/>
</dbReference>
<dbReference type="SUPFAM" id="SSF88713">
    <property type="entry name" value="Glycoside hydrolase/deacetylase"/>
    <property type="match status" value="1"/>
</dbReference>
<dbReference type="Gene3D" id="3.20.20.370">
    <property type="entry name" value="Glycoside hydrolase/deacetylase"/>
    <property type="match status" value="1"/>
</dbReference>
<keyword evidence="3" id="KW-1185">Reference proteome</keyword>
<comment type="caution">
    <text evidence="2">The sequence shown here is derived from an EMBL/GenBank/DDBJ whole genome shotgun (WGS) entry which is preliminary data.</text>
</comment>
<evidence type="ECO:0000259" key="1">
    <source>
        <dbReference type="PROSITE" id="PS51677"/>
    </source>
</evidence>
<dbReference type="GO" id="GO:0016020">
    <property type="term" value="C:membrane"/>
    <property type="evidence" value="ECO:0007669"/>
    <property type="project" value="TreeGrafter"/>
</dbReference>
<evidence type="ECO:0000313" key="3">
    <source>
        <dbReference type="Proteomes" id="UP000192343"/>
    </source>
</evidence>
<dbReference type="OrthoDB" id="9806342at2"/>
<dbReference type="EMBL" id="MWQY01000009">
    <property type="protein sequence ID" value="ORC35308.1"/>
    <property type="molecule type" value="Genomic_DNA"/>
</dbReference>
<protein>
    <submittedName>
        <fullName evidence="2">Polysaccharide deacetylase</fullName>
    </submittedName>
</protein>
<dbReference type="GO" id="GO:0016810">
    <property type="term" value="F:hydrolase activity, acting on carbon-nitrogen (but not peptide) bonds"/>
    <property type="evidence" value="ECO:0007669"/>
    <property type="project" value="InterPro"/>
</dbReference>
<dbReference type="STRING" id="1963862.B4O97_09025"/>
<dbReference type="Proteomes" id="UP000192343">
    <property type="component" value="Unassembled WGS sequence"/>
</dbReference>
<organism evidence="2 3">
    <name type="scientific">Marispirochaeta aestuarii</name>
    <dbReference type="NCBI Taxonomy" id="1963862"/>
    <lineage>
        <taxon>Bacteria</taxon>
        <taxon>Pseudomonadati</taxon>
        <taxon>Spirochaetota</taxon>
        <taxon>Spirochaetia</taxon>
        <taxon>Spirochaetales</taxon>
        <taxon>Spirochaetaceae</taxon>
        <taxon>Marispirochaeta</taxon>
    </lineage>
</organism>
<reference evidence="2 3" key="1">
    <citation type="submission" date="2017-03" db="EMBL/GenBank/DDBJ databases">
        <title>Draft Genome sequence of Marispirochaeta sp. strain JC444.</title>
        <authorList>
            <person name="Shivani Y."/>
            <person name="Subhash Y."/>
            <person name="Sasikala C."/>
            <person name="Ramana C."/>
        </authorList>
    </citation>
    <scope>NUCLEOTIDE SEQUENCE [LARGE SCALE GENOMIC DNA]</scope>
    <source>
        <strain evidence="2 3">JC444</strain>
    </source>
</reference>
<dbReference type="GO" id="GO:0005975">
    <property type="term" value="P:carbohydrate metabolic process"/>
    <property type="evidence" value="ECO:0007669"/>
    <property type="project" value="InterPro"/>
</dbReference>
<accession>A0A1Y1RXX3</accession>
<dbReference type="AlphaFoldDB" id="A0A1Y1RXX3"/>
<dbReference type="PROSITE" id="PS51677">
    <property type="entry name" value="NODB"/>
    <property type="match status" value="1"/>
</dbReference>
<dbReference type="InterPro" id="IPR002509">
    <property type="entry name" value="NODB_dom"/>
</dbReference>